<evidence type="ECO:0000259" key="2">
    <source>
        <dbReference type="PROSITE" id="PS50234"/>
    </source>
</evidence>
<feature type="transmembrane region" description="Helical" evidence="1">
    <location>
        <begin position="6"/>
        <end position="24"/>
    </location>
</feature>
<feature type="transmembrane region" description="Helical" evidence="1">
    <location>
        <begin position="705"/>
        <end position="726"/>
    </location>
</feature>
<keyword evidence="1" id="KW-0472">Membrane</keyword>
<dbReference type="Pfam" id="PF13519">
    <property type="entry name" value="VWA_2"/>
    <property type="match status" value="1"/>
</dbReference>
<name>A0A517ZV85_9PLAN</name>
<dbReference type="InterPro" id="IPR024163">
    <property type="entry name" value="Aerotolerance_reg_N"/>
</dbReference>
<sequence length="740" mass="81346">MSFLSGIFLWALPLVAVPLLIHLFNRRRREVVQWGAMQFLSDSLTKKRRIMRVDDLILMVLRALAILMIVAALAQPMVQSQWFGSAAGRDVVIVIDTSLSMSRELDQGTVFDRAIERANNLLAELGEGDSVRVLLAGNRPRWLTSSAAVVDSGTTDQLRHALSELEPTLATADLFSAVQMAADAVPASSATSRTIAVLTDGSRHGWQSDATAAWTGVERLIEQTAIPTVVNVLELANVDTEWTNLSVDQLQTSRKLVGVDDEFTVRAVLTNRGPQPTAAMLLKWESDGEPLGVSSIDPLESGQSVTIPFQHEIEEAGVSSIQCRIDGSDNLNADNVGSLVVEAVERVPLLILRPEDDEINGRSESSYLLAALGQVQSIDDDEQQAISVFQPTVARFDELDTLTLSDYYAVVLADVPKLSEETTEQLSDYVRSGGGLWIALGEQADAETYNTLLHQEGQGIAPLLLEEPTGDANDRDKFDLVHPPEAEHVATELLGDTQRLDVDEVKIYRRHQFRNPGSDSGISVLLRSDRGAILAAEKYSGAGRVIAQCMPVGLSWSNLPLCQVYVPMVHEWLWYLSEPAVAKRNLQPGEPLLFSQDVGQKESKALLQPPVGEPIELLPELTDRHEVFEYHRAFLPGNYLLTVNPGANSEVQVPFHVQRDAAESDLTPLDEPQHALLAQAGGLRFTEELLSVPAGQTVEIRREPIWSLLLTAFLLFIVVEMLISAWSTNRRYAYRAAPTV</sequence>
<dbReference type="EMBL" id="CP036276">
    <property type="protein sequence ID" value="QDU46390.1"/>
    <property type="molecule type" value="Genomic_DNA"/>
</dbReference>
<dbReference type="CDD" id="cd03143">
    <property type="entry name" value="A4_beta-galactosidase_middle_domain"/>
    <property type="match status" value="1"/>
</dbReference>
<protein>
    <recommendedName>
        <fullName evidence="2">VWFA domain-containing protein</fullName>
    </recommendedName>
</protein>
<dbReference type="InterPro" id="IPR011933">
    <property type="entry name" value="Double_TM_dom"/>
</dbReference>
<dbReference type="InterPro" id="IPR002035">
    <property type="entry name" value="VWF_A"/>
</dbReference>
<dbReference type="InterPro" id="IPR029062">
    <property type="entry name" value="Class_I_gatase-like"/>
</dbReference>
<dbReference type="AlphaFoldDB" id="A0A517ZV85"/>
<feature type="transmembrane region" description="Helical" evidence="1">
    <location>
        <begin position="56"/>
        <end position="74"/>
    </location>
</feature>
<dbReference type="KEGG" id="sdyn:Mal52_49100"/>
<dbReference type="PANTHER" id="PTHR37464">
    <property type="entry name" value="BLL2463 PROTEIN"/>
    <property type="match status" value="1"/>
</dbReference>
<organism evidence="3 4">
    <name type="scientific">Symmachiella dynata</name>
    <dbReference type="NCBI Taxonomy" id="2527995"/>
    <lineage>
        <taxon>Bacteria</taxon>
        <taxon>Pseudomonadati</taxon>
        <taxon>Planctomycetota</taxon>
        <taxon>Planctomycetia</taxon>
        <taxon>Planctomycetales</taxon>
        <taxon>Planctomycetaceae</taxon>
        <taxon>Symmachiella</taxon>
    </lineage>
</organism>
<evidence type="ECO:0000313" key="4">
    <source>
        <dbReference type="Proteomes" id="UP000319383"/>
    </source>
</evidence>
<dbReference type="Gene3D" id="2.60.40.10">
    <property type="entry name" value="Immunoglobulins"/>
    <property type="match status" value="1"/>
</dbReference>
<accession>A0A517ZV85</accession>
<gene>
    <name evidence="3" type="ORF">Mal52_49100</name>
</gene>
<reference evidence="3 4" key="1">
    <citation type="submission" date="2019-02" db="EMBL/GenBank/DDBJ databases">
        <title>Deep-cultivation of Planctomycetes and their phenomic and genomic characterization uncovers novel biology.</title>
        <authorList>
            <person name="Wiegand S."/>
            <person name="Jogler M."/>
            <person name="Boedeker C."/>
            <person name="Pinto D."/>
            <person name="Vollmers J."/>
            <person name="Rivas-Marin E."/>
            <person name="Kohn T."/>
            <person name="Peeters S.H."/>
            <person name="Heuer A."/>
            <person name="Rast P."/>
            <person name="Oberbeckmann S."/>
            <person name="Bunk B."/>
            <person name="Jeske O."/>
            <person name="Meyerdierks A."/>
            <person name="Storesund J.E."/>
            <person name="Kallscheuer N."/>
            <person name="Luecker S."/>
            <person name="Lage O.M."/>
            <person name="Pohl T."/>
            <person name="Merkel B.J."/>
            <person name="Hornburger P."/>
            <person name="Mueller R.-W."/>
            <person name="Bruemmer F."/>
            <person name="Labrenz M."/>
            <person name="Spormann A.M."/>
            <person name="Op den Camp H."/>
            <person name="Overmann J."/>
            <person name="Amann R."/>
            <person name="Jetten M.S.M."/>
            <person name="Mascher T."/>
            <person name="Medema M.H."/>
            <person name="Devos D.P."/>
            <person name="Kaster A.-K."/>
            <person name="Ovreas L."/>
            <person name="Rohde M."/>
            <person name="Galperin M.Y."/>
            <person name="Jogler C."/>
        </authorList>
    </citation>
    <scope>NUCLEOTIDE SEQUENCE [LARGE SCALE GENOMIC DNA]</scope>
    <source>
        <strain evidence="3 4">Mal52</strain>
    </source>
</reference>
<proteinExistence type="predicted"/>
<evidence type="ECO:0000313" key="3">
    <source>
        <dbReference type="EMBL" id="QDU46390.1"/>
    </source>
</evidence>
<dbReference type="Pfam" id="PF07584">
    <property type="entry name" value="BatA"/>
    <property type="match status" value="1"/>
</dbReference>
<dbReference type="SUPFAM" id="SSF52317">
    <property type="entry name" value="Class I glutamine amidotransferase-like"/>
    <property type="match status" value="1"/>
</dbReference>
<dbReference type="InterPro" id="IPR036465">
    <property type="entry name" value="vWFA_dom_sf"/>
</dbReference>
<dbReference type="RefSeq" id="WP_145378909.1">
    <property type="nucleotide sequence ID" value="NZ_CP036276.1"/>
</dbReference>
<dbReference type="Gene3D" id="3.40.50.880">
    <property type="match status" value="1"/>
</dbReference>
<dbReference type="Proteomes" id="UP000319383">
    <property type="component" value="Chromosome"/>
</dbReference>
<dbReference type="SUPFAM" id="SSF53300">
    <property type="entry name" value="vWA-like"/>
    <property type="match status" value="1"/>
</dbReference>
<evidence type="ECO:0000256" key="1">
    <source>
        <dbReference type="SAM" id="Phobius"/>
    </source>
</evidence>
<keyword evidence="4" id="KW-1185">Reference proteome</keyword>
<dbReference type="InterPro" id="IPR013783">
    <property type="entry name" value="Ig-like_fold"/>
</dbReference>
<keyword evidence="1" id="KW-1133">Transmembrane helix</keyword>
<dbReference type="CDD" id="cd00198">
    <property type="entry name" value="vWFA"/>
    <property type="match status" value="1"/>
</dbReference>
<feature type="domain" description="VWFA" evidence="2">
    <location>
        <begin position="90"/>
        <end position="201"/>
    </location>
</feature>
<dbReference type="NCBIfam" id="TIGR02226">
    <property type="entry name" value="two_anch"/>
    <property type="match status" value="1"/>
</dbReference>
<dbReference type="PANTHER" id="PTHR37464:SF1">
    <property type="entry name" value="BLL2463 PROTEIN"/>
    <property type="match status" value="1"/>
</dbReference>
<dbReference type="Gene3D" id="3.40.50.410">
    <property type="entry name" value="von Willebrand factor, type A domain"/>
    <property type="match status" value="1"/>
</dbReference>
<dbReference type="PROSITE" id="PS50234">
    <property type="entry name" value="VWFA"/>
    <property type="match status" value="1"/>
</dbReference>
<keyword evidence="1" id="KW-0812">Transmembrane</keyword>